<dbReference type="PRINTS" id="PR00344">
    <property type="entry name" value="BCTRLSENSOR"/>
</dbReference>
<evidence type="ECO:0000259" key="17">
    <source>
        <dbReference type="PROSITE" id="PS50109"/>
    </source>
</evidence>
<name>K6C603_9BACI</name>
<evidence type="ECO:0000256" key="3">
    <source>
        <dbReference type="ARBA" id="ARBA00006402"/>
    </source>
</evidence>
<dbReference type="Pfam" id="PF02518">
    <property type="entry name" value="HATPase_c"/>
    <property type="match status" value="1"/>
</dbReference>
<keyword evidence="8" id="KW-0547">Nucleotide-binding</keyword>
<feature type="coiled-coil region" evidence="15">
    <location>
        <begin position="452"/>
        <end position="518"/>
    </location>
</feature>
<evidence type="ECO:0000256" key="5">
    <source>
        <dbReference type="ARBA" id="ARBA00022475"/>
    </source>
</evidence>
<feature type="transmembrane region" description="Helical" evidence="16">
    <location>
        <begin position="212"/>
        <end position="232"/>
    </location>
</feature>
<dbReference type="Gene3D" id="6.10.340.10">
    <property type="match status" value="1"/>
</dbReference>
<dbReference type="AlphaFoldDB" id="K6C603"/>
<keyword evidence="12 16" id="KW-0472">Membrane</keyword>
<keyword evidence="6 14" id="KW-0597">Phosphoprotein</keyword>
<dbReference type="InterPro" id="IPR001789">
    <property type="entry name" value="Sig_transdc_resp-reg_receiver"/>
</dbReference>
<evidence type="ECO:0000256" key="1">
    <source>
        <dbReference type="ARBA" id="ARBA00000085"/>
    </source>
</evidence>
<dbReference type="Pfam" id="PF00672">
    <property type="entry name" value="HAMP"/>
    <property type="match status" value="1"/>
</dbReference>
<dbReference type="eggNOG" id="COG2205">
    <property type="taxonomic scope" value="Bacteria"/>
</dbReference>
<protein>
    <recommendedName>
        <fullName evidence="13">Circadian input-output histidine kinase CikA</fullName>
        <ecNumber evidence="4">2.7.13.3</ecNumber>
    </recommendedName>
</protein>
<feature type="domain" description="HAMP" evidence="19">
    <location>
        <begin position="234"/>
        <end position="290"/>
    </location>
</feature>
<dbReference type="InterPro" id="IPR003018">
    <property type="entry name" value="GAF"/>
</dbReference>
<reference evidence="20 21" key="1">
    <citation type="journal article" date="2012" name="Front. Microbiol.">
        <title>Redundancy and modularity in membrane-associated dissimilatory nitrate reduction in Bacillus.</title>
        <authorList>
            <person name="Heylen K."/>
            <person name="Keltjens J."/>
        </authorList>
    </citation>
    <scope>NUCLEOTIDE SEQUENCE [LARGE SCALE GENOMIC DNA]</scope>
    <source>
        <strain evidence="21">LMG 21833T</strain>
    </source>
</reference>
<dbReference type="InterPro" id="IPR007891">
    <property type="entry name" value="CHASE3"/>
</dbReference>
<feature type="domain" description="Response regulatory" evidence="18">
    <location>
        <begin position="815"/>
        <end position="932"/>
    </location>
</feature>
<organism evidence="20 21">
    <name type="scientific">Neobacillus bataviensis LMG 21833</name>
    <dbReference type="NCBI Taxonomy" id="1117379"/>
    <lineage>
        <taxon>Bacteria</taxon>
        <taxon>Bacillati</taxon>
        <taxon>Bacillota</taxon>
        <taxon>Bacilli</taxon>
        <taxon>Bacillales</taxon>
        <taxon>Bacillaceae</taxon>
        <taxon>Neobacillus</taxon>
    </lineage>
</organism>
<proteinExistence type="inferred from homology"/>
<keyword evidence="10" id="KW-0067">ATP-binding</keyword>
<dbReference type="GO" id="GO:0005524">
    <property type="term" value="F:ATP binding"/>
    <property type="evidence" value="ECO:0007669"/>
    <property type="project" value="UniProtKB-KW"/>
</dbReference>
<accession>K6C603</accession>
<dbReference type="InterPro" id="IPR029016">
    <property type="entry name" value="GAF-like_dom_sf"/>
</dbReference>
<dbReference type="CDD" id="cd06225">
    <property type="entry name" value="HAMP"/>
    <property type="match status" value="1"/>
</dbReference>
<dbReference type="Pfam" id="PF13185">
    <property type="entry name" value="GAF_2"/>
    <property type="match status" value="1"/>
</dbReference>
<dbReference type="GO" id="GO:0000155">
    <property type="term" value="F:phosphorelay sensor kinase activity"/>
    <property type="evidence" value="ECO:0007669"/>
    <property type="project" value="InterPro"/>
</dbReference>
<dbReference type="SMART" id="SM00304">
    <property type="entry name" value="HAMP"/>
    <property type="match status" value="1"/>
</dbReference>
<dbReference type="SUPFAM" id="SSF52172">
    <property type="entry name" value="CheY-like"/>
    <property type="match status" value="1"/>
</dbReference>
<evidence type="ECO:0000256" key="9">
    <source>
        <dbReference type="ARBA" id="ARBA00022777"/>
    </source>
</evidence>
<dbReference type="Gene3D" id="3.30.565.10">
    <property type="entry name" value="Histidine kinase-like ATPase, C-terminal domain"/>
    <property type="match status" value="1"/>
</dbReference>
<dbReference type="Proteomes" id="UP000006316">
    <property type="component" value="Unassembled WGS sequence"/>
</dbReference>
<dbReference type="SMART" id="SM00448">
    <property type="entry name" value="REC"/>
    <property type="match status" value="1"/>
</dbReference>
<dbReference type="PROSITE" id="PS50110">
    <property type="entry name" value="RESPONSE_REGULATORY"/>
    <property type="match status" value="1"/>
</dbReference>
<keyword evidence="15" id="KW-0175">Coiled coil</keyword>
<keyword evidence="5" id="KW-1003">Cell membrane</keyword>
<dbReference type="FunFam" id="3.30.565.10:FF:000010">
    <property type="entry name" value="Sensor histidine kinase RcsC"/>
    <property type="match status" value="1"/>
</dbReference>
<dbReference type="InterPro" id="IPR003660">
    <property type="entry name" value="HAMP_dom"/>
</dbReference>
<dbReference type="InterPro" id="IPR005467">
    <property type="entry name" value="His_kinase_dom"/>
</dbReference>
<evidence type="ECO:0000313" key="21">
    <source>
        <dbReference type="Proteomes" id="UP000006316"/>
    </source>
</evidence>
<dbReference type="EC" id="2.7.13.3" evidence="4"/>
<evidence type="ECO:0000256" key="8">
    <source>
        <dbReference type="ARBA" id="ARBA00022741"/>
    </source>
</evidence>
<dbReference type="SUPFAM" id="SSF55781">
    <property type="entry name" value="GAF domain-like"/>
    <property type="match status" value="1"/>
</dbReference>
<gene>
    <name evidence="20" type="ORF">BABA_15512</name>
</gene>
<dbReference type="InterPro" id="IPR004358">
    <property type="entry name" value="Sig_transdc_His_kin-like_C"/>
</dbReference>
<dbReference type="InterPro" id="IPR011006">
    <property type="entry name" value="CheY-like_superfamily"/>
</dbReference>
<dbReference type="PATRIC" id="fig|1117379.3.peg.3214"/>
<dbReference type="SUPFAM" id="SSF55874">
    <property type="entry name" value="ATPase domain of HSP90 chaperone/DNA topoisomerase II/histidine kinase"/>
    <property type="match status" value="1"/>
</dbReference>
<dbReference type="Pfam" id="PF00072">
    <property type="entry name" value="Response_reg"/>
    <property type="match status" value="1"/>
</dbReference>
<dbReference type="Pfam" id="PF00512">
    <property type="entry name" value="HisKA"/>
    <property type="match status" value="1"/>
</dbReference>
<evidence type="ECO:0000256" key="10">
    <source>
        <dbReference type="ARBA" id="ARBA00022840"/>
    </source>
</evidence>
<dbReference type="CDD" id="cd17546">
    <property type="entry name" value="REC_hyHK_CKI1_RcsC-like"/>
    <property type="match status" value="1"/>
</dbReference>
<dbReference type="Gene3D" id="3.40.50.2300">
    <property type="match status" value="1"/>
</dbReference>
<comment type="subcellular location">
    <subcellularLocation>
        <location evidence="2">Cell membrane</location>
        <topology evidence="2">Multi-pass membrane protein</topology>
    </subcellularLocation>
</comment>
<comment type="catalytic activity">
    <reaction evidence="1">
        <text>ATP + protein L-histidine = ADP + protein N-phospho-L-histidine.</text>
        <dbReference type="EC" id="2.7.13.3"/>
    </reaction>
</comment>
<evidence type="ECO:0000256" key="6">
    <source>
        <dbReference type="ARBA" id="ARBA00022553"/>
    </source>
</evidence>
<evidence type="ECO:0000256" key="7">
    <source>
        <dbReference type="ARBA" id="ARBA00022679"/>
    </source>
</evidence>
<keyword evidence="11" id="KW-0902">Two-component regulatory system</keyword>
<dbReference type="EMBL" id="AJLS01000115">
    <property type="protein sequence ID" value="EKN66530.1"/>
    <property type="molecule type" value="Genomic_DNA"/>
</dbReference>
<evidence type="ECO:0000256" key="11">
    <source>
        <dbReference type="ARBA" id="ARBA00023012"/>
    </source>
</evidence>
<evidence type="ECO:0000256" key="2">
    <source>
        <dbReference type="ARBA" id="ARBA00004651"/>
    </source>
</evidence>
<keyword evidence="16" id="KW-1133">Transmembrane helix</keyword>
<dbReference type="CDD" id="cd19410">
    <property type="entry name" value="HK9-like_sensor"/>
    <property type="match status" value="1"/>
</dbReference>
<dbReference type="InterPro" id="IPR036097">
    <property type="entry name" value="HisK_dim/P_sf"/>
</dbReference>
<feature type="modified residue" description="4-aspartylphosphate" evidence="14">
    <location>
        <position position="865"/>
    </location>
</feature>
<evidence type="ECO:0000256" key="4">
    <source>
        <dbReference type="ARBA" id="ARBA00012438"/>
    </source>
</evidence>
<evidence type="ECO:0000259" key="18">
    <source>
        <dbReference type="PROSITE" id="PS50110"/>
    </source>
</evidence>
<dbReference type="STRING" id="1117379.BABA_15512"/>
<keyword evidence="9 20" id="KW-0418">Kinase</keyword>
<dbReference type="PROSITE" id="PS50109">
    <property type="entry name" value="HIS_KIN"/>
    <property type="match status" value="1"/>
</dbReference>
<dbReference type="SMART" id="SM00388">
    <property type="entry name" value="HisKA"/>
    <property type="match status" value="1"/>
</dbReference>
<dbReference type="SMART" id="SM00387">
    <property type="entry name" value="HATPase_c"/>
    <property type="match status" value="1"/>
</dbReference>
<dbReference type="InterPro" id="IPR003661">
    <property type="entry name" value="HisK_dim/P_dom"/>
</dbReference>
<dbReference type="SUPFAM" id="SSF47384">
    <property type="entry name" value="Homodimeric domain of signal transducing histidine kinase"/>
    <property type="match status" value="1"/>
</dbReference>
<comment type="similarity">
    <text evidence="3">In the N-terminal section; belongs to the phytochrome family.</text>
</comment>
<dbReference type="PANTHER" id="PTHR45339">
    <property type="entry name" value="HYBRID SIGNAL TRANSDUCTION HISTIDINE KINASE J"/>
    <property type="match status" value="1"/>
</dbReference>
<keyword evidence="16" id="KW-0812">Transmembrane</keyword>
<dbReference type="Pfam" id="PF05227">
    <property type="entry name" value="CHASE3"/>
    <property type="match status" value="1"/>
</dbReference>
<evidence type="ECO:0000256" key="13">
    <source>
        <dbReference type="ARBA" id="ARBA00074306"/>
    </source>
</evidence>
<dbReference type="Gene3D" id="1.10.287.130">
    <property type="match status" value="1"/>
</dbReference>
<dbReference type="PROSITE" id="PS50885">
    <property type="entry name" value="HAMP"/>
    <property type="match status" value="1"/>
</dbReference>
<keyword evidence="21" id="KW-1185">Reference proteome</keyword>
<dbReference type="CDD" id="cd00082">
    <property type="entry name" value="HisKA"/>
    <property type="match status" value="1"/>
</dbReference>
<comment type="caution">
    <text evidence="20">The sequence shown here is derived from an EMBL/GenBank/DDBJ whole genome shotgun (WGS) entry which is preliminary data.</text>
</comment>
<evidence type="ECO:0000256" key="16">
    <source>
        <dbReference type="SAM" id="Phobius"/>
    </source>
</evidence>
<dbReference type="GO" id="GO:0005886">
    <property type="term" value="C:plasma membrane"/>
    <property type="evidence" value="ECO:0007669"/>
    <property type="project" value="UniProtKB-SubCell"/>
</dbReference>
<evidence type="ECO:0000256" key="14">
    <source>
        <dbReference type="PROSITE-ProRule" id="PRU00169"/>
    </source>
</evidence>
<evidence type="ECO:0000313" key="20">
    <source>
        <dbReference type="EMBL" id="EKN66530.1"/>
    </source>
</evidence>
<evidence type="ECO:0000259" key="19">
    <source>
        <dbReference type="PROSITE" id="PS50885"/>
    </source>
</evidence>
<evidence type="ECO:0000256" key="12">
    <source>
        <dbReference type="ARBA" id="ARBA00023136"/>
    </source>
</evidence>
<sequence length="939" mass="105161">MCSIQNGTIYGRIRYILIPGAMTIKGWNYNIHAKIITGYLTILVCLVLSLLIVINRMTALQNEVDFVSKHDIEVHDLANQIQKNILQMETGMRGYVITGNEEYLEPYNLASRSWLDNYNKLHSMLGDNGSQKGNLDEIKPLMMTWIEKSGEYVINQKKANNVEALDEHFTKNTGKKLTDQLRTQLDSFLTNEKQLTANRITQLNQNNTNLKITLYAIIILVTVITIVTAFFLSNSIVRTIKQVVEAIKSITDSESEVDLTTRIKVNTRDETQELAEAMNSLLSNLERQSWVQESMTDISTMYQGITDITELSQAFVTKLAPLLEATYGVVYLRRSQGGLVDYVKVAGYAIANEERVAASFRLGEGLIGQAAADKRIFLIDKLPEEHFEVTSGLGASSPTNLLIAPILFEDRVEAVVEFAAFQPFLAQHLTLLDLLQDKFGSVISSVNGRMEVERLLGESQILTEELQAQSEELQAQSEELQMQQEQLKVTNEFLEEQKQFAEQRAYDLKKAKDELEEYSLKLQMSSQYKTDFLANMSHELRTPLNSILILSQMLMESNTEMDSAEVSEYARVVNTSGGDLLRLIDDILDLSKIEAGKIEILTDEVNVTEIPQMMRNLFDPVAANKNVMFNVLTDPDVPAVILTDGQRLQQILKNLLSNAFKFTERGSVTVRMEMAAPEEVPDIQAEEGVLAISVTDTGIGIPLEKQQIIFDAFQQVDGTTNRQYGGTGLGLSICREFTKLLGGALHVQSEPGKGSTFTLYIPCKLESDYYGRVDDYGLALEEVAASTRVLTEEEVPADEPTEVESSGDLLFKGKKVLLVEDDGRNVFALVTALERKGVTVEVAENGKRAIEMLRQQADFDLIFMDIMMPVMGGYEAMQVIRQDLGMQSLPIIALTAKAMKGERDKCMEAGASDYIMKPLNIDQLFSLMRVWLTEQVDPQ</sequence>
<dbReference type="CDD" id="cd16922">
    <property type="entry name" value="HATPase_EvgS-ArcB-TorS-like"/>
    <property type="match status" value="1"/>
</dbReference>
<keyword evidence="7" id="KW-0808">Transferase</keyword>
<evidence type="ECO:0000256" key="15">
    <source>
        <dbReference type="SAM" id="Coils"/>
    </source>
</evidence>
<dbReference type="InterPro" id="IPR036890">
    <property type="entry name" value="HATPase_C_sf"/>
</dbReference>
<feature type="domain" description="Histidine kinase" evidence="17">
    <location>
        <begin position="535"/>
        <end position="765"/>
    </location>
</feature>
<dbReference type="InterPro" id="IPR003594">
    <property type="entry name" value="HATPase_dom"/>
</dbReference>
<dbReference type="Gene3D" id="3.30.450.40">
    <property type="match status" value="1"/>
</dbReference>
<dbReference type="PANTHER" id="PTHR45339:SF1">
    <property type="entry name" value="HYBRID SIGNAL TRANSDUCTION HISTIDINE KINASE J"/>
    <property type="match status" value="1"/>
</dbReference>
<feature type="transmembrane region" description="Helical" evidence="16">
    <location>
        <begin position="35"/>
        <end position="54"/>
    </location>
</feature>